<dbReference type="RefSeq" id="WP_065857867.1">
    <property type="nucleotide sequence ID" value="NZ_LYPC01000028.1"/>
</dbReference>
<gene>
    <name evidence="3" type="ORF">A8709_05385</name>
</gene>
<name>A0A1C0ZSR8_9BACL</name>
<accession>A0A1C0ZSR8</accession>
<proteinExistence type="predicted"/>
<dbReference type="Proteomes" id="UP000093309">
    <property type="component" value="Unassembled WGS sequence"/>
</dbReference>
<dbReference type="OrthoDB" id="9768685at2"/>
<keyword evidence="4" id="KW-1185">Reference proteome</keyword>
<keyword evidence="1" id="KW-0808">Transferase</keyword>
<dbReference type="GO" id="GO:0016757">
    <property type="term" value="F:glycosyltransferase activity"/>
    <property type="evidence" value="ECO:0007669"/>
    <property type="project" value="InterPro"/>
</dbReference>
<evidence type="ECO:0000313" key="3">
    <source>
        <dbReference type="EMBL" id="OCT11122.1"/>
    </source>
</evidence>
<comment type="caution">
    <text evidence="3">The sequence shown here is derived from an EMBL/GenBank/DDBJ whole genome shotgun (WGS) entry which is preliminary data.</text>
</comment>
<dbReference type="Gene3D" id="3.40.50.2000">
    <property type="entry name" value="Glycogen Phosphorylase B"/>
    <property type="match status" value="3"/>
</dbReference>
<dbReference type="GO" id="GO:0009103">
    <property type="term" value="P:lipopolysaccharide biosynthetic process"/>
    <property type="evidence" value="ECO:0007669"/>
    <property type="project" value="TreeGrafter"/>
</dbReference>
<feature type="domain" description="Glycosyl transferase family 1" evidence="2">
    <location>
        <begin position="658"/>
        <end position="815"/>
    </location>
</feature>
<organism evidence="3 4">
    <name type="scientific">Paenibacillus pectinilyticus</name>
    <dbReference type="NCBI Taxonomy" id="512399"/>
    <lineage>
        <taxon>Bacteria</taxon>
        <taxon>Bacillati</taxon>
        <taxon>Bacillota</taxon>
        <taxon>Bacilli</taxon>
        <taxon>Bacillales</taxon>
        <taxon>Paenibacillaceae</taxon>
        <taxon>Paenibacillus</taxon>
    </lineage>
</organism>
<dbReference type="SUPFAM" id="SSF53756">
    <property type="entry name" value="UDP-Glycosyltransferase/glycogen phosphorylase"/>
    <property type="match status" value="2"/>
</dbReference>
<protein>
    <recommendedName>
        <fullName evidence="2">Glycosyl transferase family 1 domain-containing protein</fullName>
    </recommendedName>
</protein>
<reference evidence="4" key="1">
    <citation type="submission" date="2016-05" db="EMBL/GenBank/DDBJ databases">
        <title>Paenibacillus oryzae. sp. nov., isolated from the rice root.</title>
        <authorList>
            <person name="Zhang J."/>
            <person name="Zhang X."/>
        </authorList>
    </citation>
    <scope>NUCLEOTIDE SEQUENCE [LARGE SCALE GENOMIC DNA]</scope>
    <source>
        <strain evidence="4">KCTC13222</strain>
    </source>
</reference>
<evidence type="ECO:0000256" key="1">
    <source>
        <dbReference type="ARBA" id="ARBA00022679"/>
    </source>
</evidence>
<dbReference type="PANTHER" id="PTHR46401">
    <property type="entry name" value="GLYCOSYLTRANSFERASE WBBK-RELATED"/>
    <property type="match status" value="1"/>
</dbReference>
<dbReference type="STRING" id="512399.A8709_05385"/>
<evidence type="ECO:0000259" key="2">
    <source>
        <dbReference type="Pfam" id="PF00534"/>
    </source>
</evidence>
<dbReference type="EMBL" id="LYPC01000028">
    <property type="protein sequence ID" value="OCT11122.1"/>
    <property type="molecule type" value="Genomic_DNA"/>
</dbReference>
<dbReference type="PANTHER" id="PTHR46401:SF2">
    <property type="entry name" value="GLYCOSYLTRANSFERASE WBBK-RELATED"/>
    <property type="match status" value="1"/>
</dbReference>
<dbReference type="Pfam" id="PF00534">
    <property type="entry name" value="Glycos_transf_1"/>
    <property type="match status" value="1"/>
</dbReference>
<sequence length="1022" mass="119894">MTNQFEPMVSIDDKATAYAHSCLMDAVTNFSQDVLLLTDVPPCTNYSGGIFLNQLSEILINEKVNLYGVFMPPPGLNIKFDQYVINQMNYRILNHLHDDYINETEKEYYLNNIEIIVNNTVEFILNNDIKMIWCYIQCENILRILDEVYKKTKIPYTVQIMDPIEWYMKERNFNDEKKQDLLKLFDTVINNAYFCFTASQNMNQIYKAKYQVNCDYITVSNEENNFLYDNKLRDQNQIIIAMAGQIYCTDEIISFLQALENMNWKFRNKNIIFKYFGKFVSEIHGNIFGNYSSENIIFMNYLPQSELDIELIKCDLLYCPYFFSNDEVFKKISIESFPSKLITYLNTGIHTVVHGPDHCSPASFLENNNCGYVINSLNVNEIQSQLELILADIPSSQILENAKKTFKANFTKDIISSKFLKAFNLTPNEFRLKILEVNNMDVYGARFNGFDMIEPINNNTDHIINQIVTYKYSDNKKVYKFYENSKIEQLEINFRNFEDNVLSVHSQFSIIGELLLNSSVFNQSNFIHYHMIHNTKLPLPFLTHLFAQKPTVITIHDPWNFTGRCVHPYECKKWQTGCESCEYLDTLFPFKEDNCRYLWKQKEKINKEWDIDIIVSTSYLNEEFIKQSPITKHFKNVHILPFGLDLNKFKDNGTKISARKELGIPEDDIVIFFRSQVHFKGIEFIVEALELLENPNKNITLVTCSEIGNLSSISKKYNIIELGNIVDEQIIMAFNICDIFLMPTKAETFGVMAIEAMACSRPIIVFDNMTLPFITFTPDCGVLVENKNSKKLMEAIKFLIDDPNERTRRGELGRKLAEEHYDMNQYNKKILEIYEKAYERQKYKLEDKNTDIDFNFDISNVNVQKLIYTIKQNYKSLFGKNKIPLKFELDILKFNLDLEGTTNSKSLIKDIDYSDNEVMKFINYFNHQVYKLYKEEAFFTYNSSNKLISSDNSISDVSGISNYVDAVVNDPVAKRSKVYKAYFYARYDRYSLKEAVKRRLTNKPRLYNAAKKYYNFLKRFKF</sequence>
<evidence type="ECO:0000313" key="4">
    <source>
        <dbReference type="Proteomes" id="UP000093309"/>
    </source>
</evidence>
<dbReference type="AlphaFoldDB" id="A0A1C0ZSR8"/>
<dbReference type="InterPro" id="IPR001296">
    <property type="entry name" value="Glyco_trans_1"/>
</dbReference>